<evidence type="ECO:0000256" key="8">
    <source>
        <dbReference type="ARBA" id="ARBA00022842"/>
    </source>
</evidence>
<feature type="domain" description="Transketolase-like pyrimidine-binding" evidence="18">
    <location>
        <begin position="664"/>
        <end position="874"/>
    </location>
</feature>
<evidence type="ECO:0000256" key="9">
    <source>
        <dbReference type="ARBA" id="ARBA00022946"/>
    </source>
</evidence>
<evidence type="ECO:0000256" key="5">
    <source>
        <dbReference type="ARBA" id="ARBA00012280"/>
    </source>
</evidence>
<dbReference type="GO" id="GO:0045252">
    <property type="term" value="C:oxoglutarate dehydrogenase complex"/>
    <property type="evidence" value="ECO:0007669"/>
    <property type="project" value="TreeGrafter"/>
</dbReference>
<dbReference type="InterPro" id="IPR029061">
    <property type="entry name" value="THDP-binding"/>
</dbReference>
<dbReference type="InterPro" id="IPR011603">
    <property type="entry name" value="2oxoglutarate_DH_E1"/>
</dbReference>
<dbReference type="CDD" id="cd02016">
    <property type="entry name" value="TPP_E1_OGDC_like"/>
    <property type="match status" value="1"/>
</dbReference>
<accession>A0A9W8A7X0</accession>
<evidence type="ECO:0000259" key="18">
    <source>
        <dbReference type="SMART" id="SM00861"/>
    </source>
</evidence>
<protein>
    <recommendedName>
        <fullName evidence="14">2-oxoglutarate dehydrogenase, mitochondrial</fullName>
        <ecNumber evidence="5">1.2.4.2</ecNumber>
    </recommendedName>
    <alternativeName>
        <fullName evidence="15">2-oxoglutarate dehydrogenase complex component E1</fullName>
    </alternativeName>
</protein>
<keyword evidence="10 19" id="KW-0560">Oxidoreductase</keyword>
<evidence type="ECO:0000256" key="13">
    <source>
        <dbReference type="ARBA" id="ARBA00037426"/>
    </source>
</evidence>
<dbReference type="SUPFAM" id="SSF52518">
    <property type="entry name" value="Thiamin diphosphate-binding fold (THDP-binding)"/>
    <property type="match status" value="2"/>
</dbReference>
<dbReference type="GO" id="GO:0046872">
    <property type="term" value="F:metal ion binding"/>
    <property type="evidence" value="ECO:0007669"/>
    <property type="project" value="UniProtKB-KW"/>
</dbReference>
<evidence type="ECO:0000256" key="16">
    <source>
        <dbReference type="ARBA" id="ARBA00051911"/>
    </source>
</evidence>
<evidence type="ECO:0000256" key="3">
    <source>
        <dbReference type="ARBA" id="ARBA00004305"/>
    </source>
</evidence>
<evidence type="ECO:0000256" key="15">
    <source>
        <dbReference type="ARBA" id="ARBA00042984"/>
    </source>
</evidence>
<dbReference type="Pfam" id="PF02779">
    <property type="entry name" value="Transket_pyr"/>
    <property type="match status" value="1"/>
</dbReference>
<name>A0A9W8A7X0_9FUNG</name>
<dbReference type="InterPro" id="IPR001017">
    <property type="entry name" value="DH_E1"/>
</dbReference>
<dbReference type="OrthoDB" id="413077at2759"/>
<comment type="cofactor">
    <cofactor evidence="2">
        <name>thiamine diphosphate</name>
        <dbReference type="ChEBI" id="CHEBI:58937"/>
    </cofactor>
</comment>
<evidence type="ECO:0000256" key="10">
    <source>
        <dbReference type="ARBA" id="ARBA00023002"/>
    </source>
</evidence>
<dbReference type="InterPro" id="IPR042179">
    <property type="entry name" value="KGD_C_sf"/>
</dbReference>
<dbReference type="PANTHER" id="PTHR23152">
    <property type="entry name" value="2-OXOGLUTARATE DEHYDROGENASE"/>
    <property type="match status" value="1"/>
</dbReference>
<dbReference type="GO" id="GO:0004591">
    <property type="term" value="F:oxoglutarate dehydrogenase (succinyl-transferring) activity"/>
    <property type="evidence" value="ECO:0007669"/>
    <property type="project" value="UniProtKB-EC"/>
</dbReference>
<evidence type="ECO:0000256" key="2">
    <source>
        <dbReference type="ARBA" id="ARBA00001964"/>
    </source>
</evidence>
<dbReference type="NCBIfam" id="NF008907">
    <property type="entry name" value="PRK12270.1"/>
    <property type="match status" value="1"/>
</dbReference>
<comment type="cofactor">
    <cofactor evidence="1">
        <name>Mg(2+)</name>
        <dbReference type="ChEBI" id="CHEBI:18420"/>
    </cofactor>
</comment>
<organism evidence="19 20">
    <name type="scientific">Mycoemilia scoparia</name>
    <dbReference type="NCBI Taxonomy" id="417184"/>
    <lineage>
        <taxon>Eukaryota</taxon>
        <taxon>Fungi</taxon>
        <taxon>Fungi incertae sedis</taxon>
        <taxon>Zoopagomycota</taxon>
        <taxon>Kickxellomycotina</taxon>
        <taxon>Kickxellomycetes</taxon>
        <taxon>Kickxellales</taxon>
        <taxon>Kickxellaceae</taxon>
        <taxon>Mycoemilia</taxon>
    </lineage>
</organism>
<keyword evidence="6" id="KW-0816">Tricarboxylic acid cycle</keyword>
<dbReference type="Pfam" id="PF16078">
    <property type="entry name" value="2-oxogl_dehyd_N"/>
    <property type="match status" value="1"/>
</dbReference>
<comment type="subcellular location">
    <subcellularLocation>
        <location evidence="3">Mitochondrion matrix</location>
    </subcellularLocation>
</comment>
<gene>
    <name evidence="19" type="primary">KGD1_1</name>
    <name evidence="19" type="ORF">H4219_000703</name>
</gene>
<evidence type="ECO:0000256" key="4">
    <source>
        <dbReference type="ARBA" id="ARBA00006936"/>
    </source>
</evidence>
<dbReference type="Proteomes" id="UP001150538">
    <property type="component" value="Unassembled WGS sequence"/>
</dbReference>
<dbReference type="SMART" id="SM00861">
    <property type="entry name" value="Transket_pyr"/>
    <property type="match status" value="1"/>
</dbReference>
<keyword evidence="8" id="KW-0460">Magnesium</keyword>
<feature type="region of interest" description="Disordered" evidence="17">
    <location>
        <begin position="998"/>
        <end position="1018"/>
    </location>
</feature>
<dbReference type="EC" id="1.2.4.2" evidence="5"/>
<dbReference type="InterPro" id="IPR031717">
    <property type="entry name" value="ODO-1/KGD_C"/>
</dbReference>
<dbReference type="Gene3D" id="3.40.50.12470">
    <property type="match status" value="1"/>
</dbReference>
<comment type="caution">
    <text evidence="19">The sequence shown here is derived from an EMBL/GenBank/DDBJ whole genome shotgun (WGS) entry which is preliminary data.</text>
</comment>
<dbReference type="PANTHER" id="PTHR23152:SF4">
    <property type="entry name" value="2-OXOADIPATE DEHYDROGENASE COMPLEX COMPONENT E1"/>
    <property type="match status" value="1"/>
</dbReference>
<dbReference type="NCBIfam" id="TIGR00239">
    <property type="entry name" value="2oxo_dh_E1"/>
    <property type="match status" value="1"/>
</dbReference>
<keyword evidence="7" id="KW-0479">Metal-binding</keyword>
<dbReference type="Gene3D" id="3.40.50.970">
    <property type="match status" value="1"/>
</dbReference>
<dbReference type="GO" id="GO:0030976">
    <property type="term" value="F:thiamine pyrophosphate binding"/>
    <property type="evidence" value="ECO:0007669"/>
    <property type="project" value="InterPro"/>
</dbReference>
<keyword evidence="11" id="KW-0786">Thiamine pyrophosphate</keyword>
<comment type="catalytic activity">
    <reaction evidence="16">
        <text>N(6)-[(R)-lipoyl]-L-lysyl-[protein] + 2-oxoglutarate + H(+) = N(6)-[(R)-S(8)-succinyldihydrolipoyl]-L-lysyl-[protein] + CO2</text>
        <dbReference type="Rhea" id="RHEA:12188"/>
        <dbReference type="Rhea" id="RHEA-COMP:10474"/>
        <dbReference type="Rhea" id="RHEA-COMP:20092"/>
        <dbReference type="ChEBI" id="CHEBI:15378"/>
        <dbReference type="ChEBI" id="CHEBI:16526"/>
        <dbReference type="ChEBI" id="CHEBI:16810"/>
        <dbReference type="ChEBI" id="CHEBI:83099"/>
        <dbReference type="ChEBI" id="CHEBI:83120"/>
        <dbReference type="EC" id="1.2.4.2"/>
    </reaction>
</comment>
<comment type="similarity">
    <text evidence="4">Belongs to the alpha-ketoglutarate dehydrogenase family.</text>
</comment>
<evidence type="ECO:0000256" key="11">
    <source>
        <dbReference type="ARBA" id="ARBA00023052"/>
    </source>
</evidence>
<keyword evidence="12" id="KW-0496">Mitochondrion</keyword>
<dbReference type="InterPro" id="IPR032106">
    <property type="entry name" value="2-oxogl_dehyd_N"/>
</dbReference>
<comment type="function">
    <text evidence="13">The 2-oxoglutarate dehydrogenase complex catalyzes the overall conversion of 2-oxoglutarate to succinyl-CoA and CO(2). It contains multiple copies of three enzymatic components: 2-oxoglutarate dehydrogenase (E1), dihydrolipoamide succinyltransferase (E2) and lipoamide dehydrogenase (E3).</text>
</comment>
<dbReference type="GO" id="GO:0006099">
    <property type="term" value="P:tricarboxylic acid cycle"/>
    <property type="evidence" value="ECO:0007669"/>
    <property type="project" value="UniProtKB-KW"/>
</dbReference>
<dbReference type="Pfam" id="PF00676">
    <property type="entry name" value="E1_dh"/>
    <property type="match status" value="1"/>
</dbReference>
<dbReference type="NCBIfam" id="NF006914">
    <property type="entry name" value="PRK09404.1"/>
    <property type="match status" value="1"/>
</dbReference>
<dbReference type="PIRSF" id="PIRSF000157">
    <property type="entry name" value="Oxoglu_dh_E1"/>
    <property type="match status" value="1"/>
</dbReference>
<evidence type="ECO:0000256" key="7">
    <source>
        <dbReference type="ARBA" id="ARBA00022723"/>
    </source>
</evidence>
<dbReference type="InterPro" id="IPR005475">
    <property type="entry name" value="Transketolase-like_Pyr-bd"/>
</dbReference>
<dbReference type="EMBL" id="JANBPU010000005">
    <property type="protein sequence ID" value="KAJ1921386.1"/>
    <property type="molecule type" value="Genomic_DNA"/>
</dbReference>
<dbReference type="AlphaFoldDB" id="A0A9W8A7X0"/>
<keyword evidence="20" id="KW-1185">Reference proteome</keyword>
<dbReference type="FunFam" id="3.40.50.12470:FF:000003">
    <property type="entry name" value="2-oxoglutarate dehydrogenase E1 component"/>
    <property type="match status" value="1"/>
</dbReference>
<evidence type="ECO:0000256" key="1">
    <source>
        <dbReference type="ARBA" id="ARBA00001946"/>
    </source>
</evidence>
<evidence type="ECO:0000313" key="19">
    <source>
        <dbReference type="EMBL" id="KAJ1921386.1"/>
    </source>
</evidence>
<dbReference type="Gene3D" id="1.10.287.1150">
    <property type="entry name" value="TPP helical domain"/>
    <property type="match status" value="1"/>
</dbReference>
<proteinExistence type="inferred from homology"/>
<dbReference type="FunFam" id="1.10.287.1150:FF:000002">
    <property type="entry name" value="2-oxoglutarate dehydrogenase E1 component"/>
    <property type="match status" value="1"/>
</dbReference>
<dbReference type="Gene3D" id="3.40.50.11610">
    <property type="entry name" value="Multifunctional 2-oxoglutarate metabolism enzyme, C-terminal domain"/>
    <property type="match status" value="1"/>
</dbReference>
<keyword evidence="9" id="KW-0809">Transit peptide</keyword>
<evidence type="ECO:0000256" key="6">
    <source>
        <dbReference type="ARBA" id="ARBA00022532"/>
    </source>
</evidence>
<dbReference type="Pfam" id="PF16870">
    <property type="entry name" value="OxoGdeHyase_C"/>
    <property type="match status" value="1"/>
</dbReference>
<dbReference type="GO" id="GO:0005759">
    <property type="term" value="C:mitochondrial matrix"/>
    <property type="evidence" value="ECO:0007669"/>
    <property type="project" value="UniProtKB-SubCell"/>
</dbReference>
<evidence type="ECO:0000256" key="17">
    <source>
        <dbReference type="SAM" id="MobiDB-lite"/>
    </source>
</evidence>
<evidence type="ECO:0000256" key="12">
    <source>
        <dbReference type="ARBA" id="ARBA00023128"/>
    </source>
</evidence>
<evidence type="ECO:0000313" key="20">
    <source>
        <dbReference type="Proteomes" id="UP001150538"/>
    </source>
</evidence>
<reference evidence="19" key="1">
    <citation type="submission" date="2022-07" db="EMBL/GenBank/DDBJ databases">
        <title>Phylogenomic reconstructions and comparative analyses of Kickxellomycotina fungi.</title>
        <authorList>
            <person name="Reynolds N.K."/>
            <person name="Stajich J.E."/>
            <person name="Barry K."/>
            <person name="Grigoriev I.V."/>
            <person name="Crous P."/>
            <person name="Smith M.E."/>
        </authorList>
    </citation>
    <scope>NUCLEOTIDE SEQUENCE</scope>
    <source>
        <strain evidence="19">NBRC 100468</strain>
    </source>
</reference>
<sequence>MVLSKILLRSARKPISKPAYAASSAFLAKGHRSAIATPLASRLMSATRLYSSTSQPPHPAESFLSGSVTPYIEDMYQAYIKDPSSVHASWQSYFKNIEAGLEPGKAYTAPPTLISSTAINPPSDVANNIIATIPGANPEIVDHLKVQLLVRAYQVRGHLLASLDPLGINRPQVSEDSSSELQPSYYGFTEKDMDREFQLGPGILQHFSSVPGKKMTLRNIIMTLKEVYCGHIGAEFTHISDRYMCDWLRSRIEVPSRFQYTKEQKFRILDRLMWGTLFEKFASTKWPSQKRFGLEGCEALIPGMKELIDHSVDLGVESIVIGMAHRGRLNVLSNVVRKPNESIFCEFSGELEPSIEGSGDAKYHLGMNFDRPTPSGKRVHLSLLANPSHLETTDPIVLGKTRALQLYSNDTKRSRVMPLLLHGDAAFAGQGVIYETMGFSDLPGYRTGGTVHIIINNQIGFTTDPRFARSTPYPSDIAKSIGAPIIHVNSDDVEAVTYAFHLAAEWRQTFGKDIVVDLVGYRRHGHNETDQPSFTQPLMYEKIKKQQPVLDQYIKQVIDEGTFTQEEIEANKKRIWDLLNESYQLSKDYVPTSTEWVSSAWPGFKSLAELAVESTPLYPTGARKDIVDQVGKFITSVPSDFNLHPLLKRIFKQRAEAIDQNQGIDWATAEAFAFGTLVLEGKHVRLSGQDVERGTFSHRHAVLHDQKTERQYIPLSSLSPTQAPFTVTNSSLSEYGVLGYDLGYSMANPNALVMWEAQFGDFANNAQVIIDQCIASGEKKWLQRTGLVMLLPHGFDGQGSEHSSARIERFLQLCDENPYIFPSPEKLSRQHQDCNMQVVYPSTPANYFHVLRRQIYRDYRKPLIVFTSKKLLRFPLAKSKMEEFIGNTAFERYIPEPHPTEGDFTLLPPEEITTHILCSGQVYYTLMQARELNNLRHIAISRVEQFHPFPWDQVRDHCEAYPNTRFVWAQEEPLNMGGWSFIEPRLRTLLETTQNHKGKPVHYAGRDPSGPVATGNKKQHTFEEWSLISQALYGESRKPSDIVSGVPKWD</sequence>
<evidence type="ECO:0000256" key="14">
    <source>
        <dbReference type="ARBA" id="ARBA00040267"/>
    </source>
</evidence>
<dbReference type="FunFam" id="3.40.50.970:FF:000002">
    <property type="entry name" value="2-oxoglutarate dehydrogenase, E1 component"/>
    <property type="match status" value="1"/>
</dbReference>